<proteinExistence type="predicted"/>
<dbReference type="RefSeq" id="WP_280139356.1">
    <property type="nucleotide sequence ID" value="NZ_FNLC01000001.1"/>
</dbReference>
<gene>
    <name evidence="1" type="ORF">SAMN04489842_1369</name>
</gene>
<protein>
    <submittedName>
        <fullName evidence="1">Uncharacterized protein</fullName>
    </submittedName>
</protein>
<accession>A0A1H1CDS8</accession>
<keyword evidence="2" id="KW-1185">Reference proteome</keyword>
<reference evidence="2" key="1">
    <citation type="submission" date="2016-10" db="EMBL/GenBank/DDBJ databases">
        <authorList>
            <person name="Varghese N."/>
            <person name="Submissions S."/>
        </authorList>
    </citation>
    <scope>NUCLEOTIDE SEQUENCE [LARGE SCALE GENOMIC DNA]</scope>
    <source>
        <strain evidence="2">DSM 24767</strain>
    </source>
</reference>
<evidence type="ECO:0000313" key="2">
    <source>
        <dbReference type="Proteomes" id="UP000198848"/>
    </source>
</evidence>
<sequence length="44" mass="4875">MLAVEDGGPALPMQPVVPYDRPEFWIDYPLVTDSERDETPASVA</sequence>
<evidence type="ECO:0000313" key="1">
    <source>
        <dbReference type="EMBL" id="SDQ62324.1"/>
    </source>
</evidence>
<organism evidence="1 2">
    <name type="scientific">Natronobacterium texcoconense</name>
    <dbReference type="NCBI Taxonomy" id="1095778"/>
    <lineage>
        <taxon>Archaea</taxon>
        <taxon>Methanobacteriati</taxon>
        <taxon>Methanobacteriota</taxon>
        <taxon>Stenosarchaea group</taxon>
        <taxon>Halobacteria</taxon>
        <taxon>Halobacteriales</taxon>
        <taxon>Natrialbaceae</taxon>
        <taxon>Natronobacterium</taxon>
    </lineage>
</organism>
<dbReference type="AlphaFoldDB" id="A0A1H1CDS8"/>
<dbReference type="Proteomes" id="UP000198848">
    <property type="component" value="Unassembled WGS sequence"/>
</dbReference>
<dbReference type="EMBL" id="FNLC01000001">
    <property type="protein sequence ID" value="SDQ62324.1"/>
    <property type="molecule type" value="Genomic_DNA"/>
</dbReference>
<name>A0A1H1CDS8_NATTX</name>